<name>A0A060S1B3_PYCCI</name>
<feature type="compositionally biased region" description="Low complexity" evidence="1">
    <location>
        <begin position="45"/>
        <end position="74"/>
    </location>
</feature>
<evidence type="ECO:0000313" key="3">
    <source>
        <dbReference type="Proteomes" id="UP000029665"/>
    </source>
</evidence>
<dbReference type="HOGENOM" id="CLU_079440_0_0_1"/>
<dbReference type="OrthoDB" id="2628807at2759"/>
<dbReference type="Proteomes" id="UP000029665">
    <property type="component" value="Unassembled WGS sequence"/>
</dbReference>
<dbReference type="EMBL" id="CCBP010000006">
    <property type="protein sequence ID" value="CDO68152.1"/>
    <property type="molecule type" value="Genomic_DNA"/>
</dbReference>
<gene>
    <name evidence="2" type="ORF">BN946_scf184938.g4</name>
</gene>
<accession>A0A060S1B3</accession>
<feature type="region of interest" description="Disordered" evidence="1">
    <location>
        <begin position="1"/>
        <end position="74"/>
    </location>
</feature>
<feature type="compositionally biased region" description="Basic and acidic residues" evidence="1">
    <location>
        <begin position="1"/>
        <end position="20"/>
    </location>
</feature>
<evidence type="ECO:0000313" key="2">
    <source>
        <dbReference type="EMBL" id="CDO68152.1"/>
    </source>
</evidence>
<comment type="caution">
    <text evidence="2">The sequence shown here is derived from an EMBL/GenBank/DDBJ whole genome shotgun (WGS) entry which is preliminary data.</text>
</comment>
<proteinExistence type="predicted"/>
<keyword evidence="3" id="KW-1185">Reference proteome</keyword>
<dbReference type="OMA" id="GRDIAHI"/>
<protein>
    <submittedName>
        <fullName evidence="2">Uncharacterized protein</fullName>
    </submittedName>
</protein>
<dbReference type="AlphaFoldDB" id="A0A060S1B3"/>
<sequence length="293" mass="32939">MKTAAKREPAQRKLPYEKQKSARTSQKQTKSRNVGRKHPTDACQSPTSPTPSLSATSSSTSSSSLSSAPSSSSLPLETARDLFLEFLHKTYPNITPRHEYDIVTLGTTRIPGTTEEVLAWVDEQMQYDIDDLGSREAVLDNARRALEPVVVVTGRKPRGAQDHAHIRPLPDSNYSIRLFPGNPYNQEYCMDIVDNATKQAVNSPFEFDLWVVPNPCAPWLSMPAGCVRSLERNFGISRNDILPGEEKWLLRDGQTCLLKRPGKRDVQFTVPIRKRFQPVNIYDVDILDFPAEE</sequence>
<organism evidence="2 3">
    <name type="scientific">Pycnoporus cinnabarinus</name>
    <name type="common">Cinnabar-red polypore</name>
    <name type="synonym">Trametes cinnabarina</name>
    <dbReference type="NCBI Taxonomy" id="5643"/>
    <lineage>
        <taxon>Eukaryota</taxon>
        <taxon>Fungi</taxon>
        <taxon>Dikarya</taxon>
        <taxon>Basidiomycota</taxon>
        <taxon>Agaricomycotina</taxon>
        <taxon>Agaricomycetes</taxon>
        <taxon>Polyporales</taxon>
        <taxon>Polyporaceae</taxon>
        <taxon>Trametes</taxon>
    </lineage>
</organism>
<reference evidence="2" key="1">
    <citation type="submission" date="2014-01" db="EMBL/GenBank/DDBJ databases">
        <title>The genome of the white-rot fungus Pycnoporus cinnabarinus: a basidiomycete model with a versatile arsenal for lignocellulosic biomass breakdown.</title>
        <authorList>
            <person name="Levasseur A."/>
            <person name="Lomascolo A."/>
            <person name="Ruiz-Duenas F.J."/>
            <person name="Uzan E."/>
            <person name="Piumi F."/>
            <person name="Kues U."/>
            <person name="Ram A.F.J."/>
            <person name="Murat C."/>
            <person name="Haon M."/>
            <person name="Benoit I."/>
            <person name="Arfi Y."/>
            <person name="Chevret D."/>
            <person name="Drula E."/>
            <person name="Kwon M.J."/>
            <person name="Gouret P."/>
            <person name="Lesage-Meessen L."/>
            <person name="Lombard V."/>
            <person name="Mariette J."/>
            <person name="Noirot C."/>
            <person name="Park J."/>
            <person name="Patyshakuliyeva A."/>
            <person name="Wieneger R.A.B."/>
            <person name="Wosten H.A.B."/>
            <person name="Martin F."/>
            <person name="Coutinho P.M."/>
            <person name="de Vries R."/>
            <person name="Martinez A.T."/>
            <person name="Klopp C."/>
            <person name="Pontarotti P."/>
            <person name="Henrissat B."/>
            <person name="Record E."/>
        </authorList>
    </citation>
    <scope>NUCLEOTIDE SEQUENCE [LARGE SCALE GENOMIC DNA]</scope>
    <source>
        <strain evidence="2">BRFM137</strain>
    </source>
</reference>
<evidence type="ECO:0000256" key="1">
    <source>
        <dbReference type="SAM" id="MobiDB-lite"/>
    </source>
</evidence>